<protein>
    <submittedName>
        <fullName evidence="3">Rpn family recombination-promoting nuclease/putative transposase</fullName>
    </submittedName>
</protein>
<dbReference type="AlphaFoldDB" id="A0A845SMQ4"/>
<dbReference type="GO" id="GO:1990238">
    <property type="term" value="F:double-stranded DNA endonuclease activity"/>
    <property type="evidence" value="ECO:0007669"/>
    <property type="project" value="TreeGrafter"/>
</dbReference>
<dbReference type="Proteomes" id="UP000461443">
    <property type="component" value="Unassembled WGS sequence"/>
</dbReference>
<accession>A0A845SMQ4</accession>
<dbReference type="InterPro" id="IPR051699">
    <property type="entry name" value="Rpn/YhgA-like_nuclease"/>
</dbReference>
<reference evidence="3 4" key="2">
    <citation type="submission" date="2020-02" db="EMBL/GenBank/DDBJ databases">
        <title>The new genus of Enterobacteriales.</title>
        <authorList>
            <person name="Kim I.S."/>
        </authorList>
    </citation>
    <scope>NUCLEOTIDE SEQUENCE [LARGE SCALE GENOMIC DNA]</scope>
    <source>
        <strain evidence="3 4">SAP-6</strain>
    </source>
</reference>
<evidence type="ECO:0000313" key="3">
    <source>
        <dbReference type="EMBL" id="NDL63901.1"/>
    </source>
</evidence>
<name>A0A845SMQ4_9GAMM</name>
<dbReference type="EMBL" id="WUBS01000009">
    <property type="protein sequence ID" value="NDL63901.1"/>
    <property type="molecule type" value="Genomic_DNA"/>
</dbReference>
<dbReference type="InterPro" id="IPR010106">
    <property type="entry name" value="RpnA"/>
</dbReference>
<feature type="domain" description="Transposase (putative) YhgA-like" evidence="2">
    <location>
        <begin position="2"/>
        <end position="120"/>
    </location>
</feature>
<evidence type="ECO:0000313" key="4">
    <source>
        <dbReference type="Proteomes" id="UP000461443"/>
    </source>
</evidence>
<sequence>MDKLMAFRLMRYSVAAMQYHLEQGHKHVPLVIPLLFYHGRKGPYPYSTRWLDCFADPETAESVYFNPFSLVDVTVISDETLLGHRRIALMEMVQKHIFVRNWMDKVCDIAALMQNWPITKAQFNSFVYYIDHTGKRSIKTQLFLTTLARQAPRYKGNIMTLVEQLERKGMRKGFRKGKEVARTLLAKGVERTIIAATTGFSEKKLTAFEVTGATDATL</sequence>
<comment type="caution">
    <text evidence="3">The sequence shown here is derived from an EMBL/GenBank/DDBJ whole genome shotgun (WGS) entry which is preliminary data.</text>
</comment>
<gene>
    <name evidence="3" type="ORF">GRH90_14225</name>
</gene>
<dbReference type="Pfam" id="PF04754">
    <property type="entry name" value="Transposase_31"/>
    <property type="match status" value="1"/>
</dbReference>
<keyword evidence="4" id="KW-1185">Reference proteome</keyword>
<organism evidence="3 4">
    <name type="scientific">Acerihabitans arboris</name>
    <dbReference type="NCBI Taxonomy" id="2691583"/>
    <lineage>
        <taxon>Bacteria</taxon>
        <taxon>Pseudomonadati</taxon>
        <taxon>Pseudomonadota</taxon>
        <taxon>Gammaproteobacteria</taxon>
        <taxon>Enterobacterales</taxon>
        <taxon>Pectobacteriaceae</taxon>
        <taxon>Acerihabitans</taxon>
    </lineage>
</organism>
<dbReference type="InterPro" id="IPR006842">
    <property type="entry name" value="Transposase_31"/>
</dbReference>
<dbReference type="PANTHER" id="PTHR34611:SF2">
    <property type="entry name" value="INACTIVE RECOMBINATION-PROMOTING NUCLEASE-LIKE PROTEIN RPNE-RELATED"/>
    <property type="match status" value="1"/>
</dbReference>
<dbReference type="NCBIfam" id="TIGR01784">
    <property type="entry name" value="T_den_put_tspse"/>
    <property type="match status" value="1"/>
</dbReference>
<dbReference type="GO" id="GO:0006310">
    <property type="term" value="P:DNA recombination"/>
    <property type="evidence" value="ECO:0007669"/>
    <property type="project" value="TreeGrafter"/>
</dbReference>
<dbReference type="PANTHER" id="PTHR34611">
    <property type="match status" value="1"/>
</dbReference>
<comment type="similarity">
    <text evidence="1">Belongs to the Rpn/YhgA-like nuclease family.</text>
</comment>
<reference evidence="3 4" key="1">
    <citation type="submission" date="2019-12" db="EMBL/GenBank/DDBJ databases">
        <authorList>
            <person name="Lee S.D."/>
        </authorList>
    </citation>
    <scope>NUCLEOTIDE SEQUENCE [LARGE SCALE GENOMIC DNA]</scope>
    <source>
        <strain evidence="3 4">SAP-6</strain>
    </source>
</reference>
<evidence type="ECO:0000256" key="1">
    <source>
        <dbReference type="ARBA" id="ARBA00009787"/>
    </source>
</evidence>
<proteinExistence type="inferred from homology"/>
<evidence type="ECO:0000259" key="2">
    <source>
        <dbReference type="Pfam" id="PF04754"/>
    </source>
</evidence>